<dbReference type="AlphaFoldDB" id="A0A6G4A5V9"/>
<comment type="caution">
    <text evidence="1">The sequence shown here is derived from an EMBL/GenBank/DDBJ whole genome shotgun (WGS) entry which is preliminary data.</text>
</comment>
<gene>
    <name evidence="1" type="ORF">GK047_27670</name>
</gene>
<dbReference type="RefSeq" id="WP_163953813.1">
    <property type="nucleotide sequence ID" value="NZ_JAAIKC010000022.1"/>
</dbReference>
<evidence type="ECO:0000313" key="1">
    <source>
        <dbReference type="EMBL" id="NEW09710.1"/>
    </source>
</evidence>
<protein>
    <submittedName>
        <fullName evidence="1">Uncharacterized protein</fullName>
    </submittedName>
</protein>
<reference evidence="1" key="1">
    <citation type="submission" date="2020-02" db="EMBL/GenBank/DDBJ databases">
        <authorList>
            <person name="Shen X.-R."/>
            <person name="Zhang Y.-X."/>
        </authorList>
    </citation>
    <scope>NUCLEOTIDE SEQUENCE</scope>
    <source>
        <strain evidence="1">SYP-B3998</strain>
    </source>
</reference>
<organism evidence="1">
    <name type="scientific">Paenibacillus sp. SYP-B3998</name>
    <dbReference type="NCBI Taxonomy" id="2678564"/>
    <lineage>
        <taxon>Bacteria</taxon>
        <taxon>Bacillati</taxon>
        <taxon>Bacillota</taxon>
        <taxon>Bacilli</taxon>
        <taxon>Bacillales</taxon>
        <taxon>Paenibacillaceae</taxon>
        <taxon>Paenibacillus</taxon>
    </lineage>
</organism>
<proteinExistence type="predicted"/>
<dbReference type="EMBL" id="JAAIKC010000022">
    <property type="protein sequence ID" value="NEW09710.1"/>
    <property type="molecule type" value="Genomic_DNA"/>
</dbReference>
<accession>A0A6G4A5V9</accession>
<name>A0A6G4A5V9_9BACL</name>
<sequence>MLTKLRSVEKMGIITTVEFQVHQREFHLLISDYRGLDITKVMSLWVWVGVLFTKNELRDDLLDIAQLEDLMFLNICEYYAFLVGRKDKHMWIREHIPSLI</sequence>